<gene>
    <name evidence="5" type="ORF">MNBD_ALPHA06-1015</name>
</gene>
<evidence type="ECO:0000256" key="1">
    <source>
        <dbReference type="ARBA" id="ARBA00004173"/>
    </source>
</evidence>
<sequence>MALIERLQRQIHQAGPLSVAHFMTLCLLDPVDGYYPTKDPIGAGADFITAPEVSQMFGELIGIWLIHVWEQLGKPQRLNLVEFGPGKGTMMSDVLRTARSVPAFSSALNVHLIEASAALVAVQAQTLGPFEQPMNWCDHLRETADGPLVVLANEYLDCLPVRQFVRQKDTWFERLVDCTPAGELQYVLANAPLSPLDIEQIPAGLRAAEPDSLIELRPGMDELFAALKDRAKADPVIGLLIDYGPASSECGDTLQAVFCHKKVDPLLRPGQVDLTARVDFASVSELAKTHGFTVTGPLEQGKWLQQMGIMQRAAALMSNGQAKKSVIARQVHRLTDADEMGNLFKVLAISSDKTHKLAGFG</sequence>
<evidence type="ECO:0000256" key="4">
    <source>
        <dbReference type="ARBA" id="ARBA00023128"/>
    </source>
</evidence>
<dbReference type="PANTHER" id="PTHR12049">
    <property type="entry name" value="PROTEIN ARGININE METHYLTRANSFERASE NDUFAF7, MITOCHONDRIAL"/>
    <property type="match status" value="1"/>
</dbReference>
<dbReference type="InterPro" id="IPR038375">
    <property type="entry name" value="NDUFAF7_sf"/>
</dbReference>
<accession>A0A3B0RDH7</accession>
<keyword evidence="2 5" id="KW-0489">Methyltransferase</keyword>
<protein>
    <submittedName>
        <fullName evidence="5">SAM-dependent methyltransferase, MidA</fullName>
    </submittedName>
</protein>
<dbReference type="SUPFAM" id="SSF53335">
    <property type="entry name" value="S-adenosyl-L-methionine-dependent methyltransferases"/>
    <property type="match status" value="1"/>
</dbReference>
<dbReference type="Pfam" id="PF02636">
    <property type="entry name" value="Methyltransf_28"/>
    <property type="match status" value="1"/>
</dbReference>
<dbReference type="EMBL" id="UOEE01000100">
    <property type="protein sequence ID" value="VAV90011.1"/>
    <property type="molecule type" value="Genomic_DNA"/>
</dbReference>
<dbReference type="GO" id="GO:0005739">
    <property type="term" value="C:mitochondrion"/>
    <property type="evidence" value="ECO:0007669"/>
    <property type="project" value="UniProtKB-SubCell"/>
</dbReference>
<name>A0A3B0RDH7_9ZZZZ</name>
<reference evidence="5" key="1">
    <citation type="submission" date="2018-06" db="EMBL/GenBank/DDBJ databases">
        <authorList>
            <person name="Zhirakovskaya E."/>
        </authorList>
    </citation>
    <scope>NUCLEOTIDE SEQUENCE</scope>
</reference>
<evidence type="ECO:0000313" key="5">
    <source>
        <dbReference type="EMBL" id="VAV90011.1"/>
    </source>
</evidence>
<dbReference type="InterPro" id="IPR003788">
    <property type="entry name" value="NDUFAF7"/>
</dbReference>
<dbReference type="GO" id="GO:0035243">
    <property type="term" value="F:protein-arginine omega-N symmetric methyltransferase activity"/>
    <property type="evidence" value="ECO:0007669"/>
    <property type="project" value="TreeGrafter"/>
</dbReference>
<dbReference type="GO" id="GO:0032259">
    <property type="term" value="P:methylation"/>
    <property type="evidence" value="ECO:0007669"/>
    <property type="project" value="UniProtKB-KW"/>
</dbReference>
<evidence type="ECO:0000256" key="3">
    <source>
        <dbReference type="ARBA" id="ARBA00022679"/>
    </source>
</evidence>
<dbReference type="PANTHER" id="PTHR12049:SF7">
    <property type="entry name" value="PROTEIN ARGININE METHYLTRANSFERASE NDUFAF7, MITOCHONDRIAL"/>
    <property type="match status" value="1"/>
</dbReference>
<evidence type="ECO:0000256" key="2">
    <source>
        <dbReference type="ARBA" id="ARBA00022603"/>
    </source>
</evidence>
<keyword evidence="4" id="KW-0496">Mitochondrion</keyword>
<comment type="subcellular location">
    <subcellularLocation>
        <location evidence="1">Mitochondrion</location>
    </subcellularLocation>
</comment>
<dbReference type="Gene3D" id="3.40.50.12710">
    <property type="match status" value="1"/>
</dbReference>
<keyword evidence="3 5" id="KW-0808">Transferase</keyword>
<proteinExistence type="predicted"/>
<dbReference type="InterPro" id="IPR029063">
    <property type="entry name" value="SAM-dependent_MTases_sf"/>
</dbReference>
<dbReference type="AlphaFoldDB" id="A0A3B0RDH7"/>
<organism evidence="5">
    <name type="scientific">hydrothermal vent metagenome</name>
    <dbReference type="NCBI Taxonomy" id="652676"/>
    <lineage>
        <taxon>unclassified sequences</taxon>
        <taxon>metagenomes</taxon>
        <taxon>ecological metagenomes</taxon>
    </lineage>
</organism>